<evidence type="ECO:0000256" key="1">
    <source>
        <dbReference type="ARBA" id="ARBA00007613"/>
    </source>
</evidence>
<evidence type="ECO:0000256" key="2">
    <source>
        <dbReference type="RuleBase" id="RU362097"/>
    </source>
</evidence>
<dbReference type="Gene3D" id="1.20.1600.10">
    <property type="entry name" value="Outer membrane efflux proteins (OEP)"/>
    <property type="match status" value="1"/>
</dbReference>
<dbReference type="Proteomes" id="UP000733744">
    <property type="component" value="Unassembled WGS sequence"/>
</dbReference>
<dbReference type="Gene3D" id="2.20.200.10">
    <property type="entry name" value="Outer membrane efflux proteins (OEP)"/>
    <property type="match status" value="1"/>
</dbReference>
<name>A0ABY3CB01_9GAMM</name>
<keyword evidence="2" id="KW-0472">Membrane</keyword>
<dbReference type="NCBIfam" id="TIGR01845">
    <property type="entry name" value="outer_NodT"/>
    <property type="match status" value="1"/>
</dbReference>
<gene>
    <name evidence="3" type="ORF">EKO24_009305</name>
</gene>
<dbReference type="PANTHER" id="PTHR30203:SF32">
    <property type="entry name" value="CATION EFFLUX SYSTEM PROTEIN CUSC"/>
    <property type="match status" value="1"/>
</dbReference>
<dbReference type="Pfam" id="PF02321">
    <property type="entry name" value="OEP"/>
    <property type="match status" value="2"/>
</dbReference>
<keyword evidence="2" id="KW-0564">Palmitate</keyword>
<dbReference type="PANTHER" id="PTHR30203">
    <property type="entry name" value="OUTER MEMBRANE CATION EFFLUX PROTEIN"/>
    <property type="match status" value="1"/>
</dbReference>
<proteinExistence type="inferred from homology"/>
<dbReference type="InterPro" id="IPR003423">
    <property type="entry name" value="OMP_efflux"/>
</dbReference>
<dbReference type="EMBL" id="RYFG02000086">
    <property type="protein sequence ID" value="TRW95878.1"/>
    <property type="molecule type" value="Genomic_DNA"/>
</dbReference>
<comment type="similarity">
    <text evidence="1 2">Belongs to the outer membrane factor (OMF) (TC 1.B.17) family.</text>
</comment>
<organism evidence="3 4">
    <name type="scientific">Candidatus Methylobacter oryzae</name>
    <dbReference type="NCBI Taxonomy" id="2497749"/>
    <lineage>
        <taxon>Bacteria</taxon>
        <taxon>Pseudomonadati</taxon>
        <taxon>Pseudomonadota</taxon>
        <taxon>Gammaproteobacteria</taxon>
        <taxon>Methylococcales</taxon>
        <taxon>Methylococcaceae</taxon>
        <taxon>Methylobacter</taxon>
    </lineage>
</organism>
<accession>A0ABY3CB01</accession>
<keyword evidence="2" id="KW-0812">Transmembrane</keyword>
<comment type="caution">
    <text evidence="3">The sequence shown here is derived from an EMBL/GenBank/DDBJ whole genome shotgun (WGS) entry which is preliminary data.</text>
</comment>
<keyword evidence="4" id="KW-1185">Reference proteome</keyword>
<protein>
    <submittedName>
        <fullName evidence="3">Efflux transporter outer membrane subunit</fullName>
    </submittedName>
</protein>
<evidence type="ECO:0000313" key="3">
    <source>
        <dbReference type="EMBL" id="TRW95878.1"/>
    </source>
</evidence>
<sequence length="516" mass="55282">MGTNGGRDHGRFAGSDAVNAAVRVGAVCGMVWNTGGIKMAIHRFASASLPILLCACTVGPDYHPPQPAMPASWLEPAPKAAAADTDLAQWWRGFNDERLNKLIERALQGNLDIKAAKARIQAARAQRNATDAERWPSVNASSAYQRQRISPNALLGALGSLQSGNRSSMFGPIGTPFNLFQAGFDSAWELDLFGGIRRQQEAAEANAEAINESLRDVQVSLAAETARVYLELSAHQCRLTIAEDNIKNQREVLRLAEAGFQEGIATALDLQRAKTELESTEAATAPIAAQIKNARHALALLSGLPPGGLEAELANVSAVIPNPTAIQPGLPSDLLRRRPDIRQAERTAAAASASIGAAVAELFPKLSLTGQAGFQSQDLSNFTNLSSGFYGFGPRLSLPIFQAGRLMANIDAQEARHQEALAAYDKTVLTALREVEDNLALLQGEQSRRLALENAEQSARKAAETAEAYYAEGEADLQSVLDTRRAWHGAREQLTQSRLAWATAHVALFKALGGGW</sequence>
<dbReference type="SUPFAM" id="SSF56954">
    <property type="entry name" value="Outer membrane efflux proteins (OEP)"/>
    <property type="match status" value="1"/>
</dbReference>
<evidence type="ECO:0000313" key="4">
    <source>
        <dbReference type="Proteomes" id="UP000733744"/>
    </source>
</evidence>
<comment type="subcellular location">
    <subcellularLocation>
        <location evidence="2">Cell outer membrane</location>
        <topology evidence="2">Lipid-anchor</topology>
    </subcellularLocation>
</comment>
<dbReference type="InterPro" id="IPR010131">
    <property type="entry name" value="MdtP/NodT-like"/>
</dbReference>
<keyword evidence="2" id="KW-1134">Transmembrane beta strand</keyword>
<keyword evidence="2" id="KW-0449">Lipoprotein</keyword>
<reference evidence="3 4" key="1">
    <citation type="journal article" date="2019" name="Antonie Van Leeuwenhoek">
        <title>Description of 'Ca. Methylobacter oryzae' KRF1, a novel species from the environmentally important Methylobacter clade 2.</title>
        <authorList>
            <person name="Khatri K."/>
            <person name="Mohite J.A."/>
            <person name="Pandit P.S."/>
            <person name="Bahulikar R."/>
            <person name="Rahalkar M.C."/>
        </authorList>
    </citation>
    <scope>NUCLEOTIDE SEQUENCE [LARGE SCALE GENOMIC DNA]</scope>
    <source>
        <strain evidence="3 4">KRF1</strain>
    </source>
</reference>